<dbReference type="AlphaFoldDB" id="A0AAV7SPQ9"/>
<dbReference type="Proteomes" id="UP001066276">
    <property type="component" value="Chromosome 4_2"/>
</dbReference>
<organism evidence="2 3">
    <name type="scientific">Pleurodeles waltl</name>
    <name type="common">Iberian ribbed newt</name>
    <dbReference type="NCBI Taxonomy" id="8319"/>
    <lineage>
        <taxon>Eukaryota</taxon>
        <taxon>Metazoa</taxon>
        <taxon>Chordata</taxon>
        <taxon>Craniata</taxon>
        <taxon>Vertebrata</taxon>
        <taxon>Euteleostomi</taxon>
        <taxon>Amphibia</taxon>
        <taxon>Batrachia</taxon>
        <taxon>Caudata</taxon>
        <taxon>Salamandroidea</taxon>
        <taxon>Salamandridae</taxon>
        <taxon>Pleurodelinae</taxon>
        <taxon>Pleurodeles</taxon>
    </lineage>
</organism>
<comment type="caution">
    <text evidence="2">The sequence shown here is derived from an EMBL/GenBank/DDBJ whole genome shotgun (WGS) entry which is preliminary data.</text>
</comment>
<evidence type="ECO:0000313" key="2">
    <source>
        <dbReference type="EMBL" id="KAJ1166011.1"/>
    </source>
</evidence>
<evidence type="ECO:0000313" key="3">
    <source>
        <dbReference type="Proteomes" id="UP001066276"/>
    </source>
</evidence>
<evidence type="ECO:0000256" key="1">
    <source>
        <dbReference type="SAM" id="MobiDB-lite"/>
    </source>
</evidence>
<feature type="region of interest" description="Disordered" evidence="1">
    <location>
        <begin position="42"/>
        <end position="69"/>
    </location>
</feature>
<gene>
    <name evidence="2" type="ORF">NDU88_006423</name>
</gene>
<name>A0AAV7SPQ9_PLEWA</name>
<sequence>MSNAGCRHTFRLTKQRGLRTDFRLGFPVPAARLDPVKQLGAGTGWLQQHPQSRAASIGELTAGDPAGPP</sequence>
<feature type="compositionally biased region" description="Polar residues" evidence="1">
    <location>
        <begin position="45"/>
        <end position="54"/>
    </location>
</feature>
<accession>A0AAV7SPQ9</accession>
<protein>
    <submittedName>
        <fullName evidence="2">Uncharacterized protein</fullName>
    </submittedName>
</protein>
<reference evidence="2" key="1">
    <citation type="journal article" date="2022" name="bioRxiv">
        <title>Sequencing and chromosome-scale assembly of the giantPleurodeles waltlgenome.</title>
        <authorList>
            <person name="Brown T."/>
            <person name="Elewa A."/>
            <person name="Iarovenko S."/>
            <person name="Subramanian E."/>
            <person name="Araus A.J."/>
            <person name="Petzold A."/>
            <person name="Susuki M."/>
            <person name="Suzuki K.-i.T."/>
            <person name="Hayashi T."/>
            <person name="Toyoda A."/>
            <person name="Oliveira C."/>
            <person name="Osipova E."/>
            <person name="Leigh N.D."/>
            <person name="Simon A."/>
            <person name="Yun M.H."/>
        </authorList>
    </citation>
    <scope>NUCLEOTIDE SEQUENCE</scope>
    <source>
        <strain evidence="2">20211129_DDA</strain>
        <tissue evidence="2">Liver</tissue>
    </source>
</reference>
<proteinExistence type="predicted"/>
<dbReference type="EMBL" id="JANPWB010000008">
    <property type="protein sequence ID" value="KAJ1166011.1"/>
    <property type="molecule type" value="Genomic_DNA"/>
</dbReference>
<keyword evidence="3" id="KW-1185">Reference proteome</keyword>